<dbReference type="EMBL" id="KV440972">
    <property type="protein sequence ID" value="OAD79656.1"/>
    <property type="molecule type" value="Genomic_DNA"/>
</dbReference>
<dbReference type="SUPFAM" id="SSF47954">
    <property type="entry name" value="Cyclin-like"/>
    <property type="match status" value="1"/>
</dbReference>
<dbReference type="InParanoid" id="A0A162Q3E2"/>
<organism evidence="2 3">
    <name type="scientific">Phycomyces blakesleeanus (strain ATCC 8743b / DSM 1359 / FGSC 10004 / NBRC 33097 / NRRL 1555)</name>
    <dbReference type="NCBI Taxonomy" id="763407"/>
    <lineage>
        <taxon>Eukaryota</taxon>
        <taxon>Fungi</taxon>
        <taxon>Fungi incertae sedis</taxon>
        <taxon>Mucoromycota</taxon>
        <taxon>Mucoromycotina</taxon>
        <taxon>Mucoromycetes</taxon>
        <taxon>Mucorales</taxon>
        <taxon>Phycomycetaceae</taxon>
        <taxon>Phycomyces</taxon>
    </lineage>
</organism>
<keyword evidence="3" id="KW-1185">Reference proteome</keyword>
<sequence>MLACLQLPHSPSLRVKHSPDPLLSYATLNVDTLIECSKKKTYFQHRLLPDLACFIRHIYFKCHLTPTVLVIGLIYLERLKASLPSRSRGEYDTPYKMFLAAVVLASKFADDSNSVTHSVYRFVSPLYSRKELNEMERSFLGVIKFNLYVDLAQVSCFVKKHQDAIELELDLVS</sequence>
<evidence type="ECO:0000313" key="3">
    <source>
        <dbReference type="Proteomes" id="UP000077315"/>
    </source>
</evidence>
<dbReference type="GO" id="GO:0005634">
    <property type="term" value="C:nucleus"/>
    <property type="evidence" value="ECO:0007669"/>
    <property type="project" value="TreeGrafter"/>
</dbReference>
<dbReference type="InterPro" id="IPR036915">
    <property type="entry name" value="Cyclin-like_sf"/>
</dbReference>
<dbReference type="PANTHER" id="PTHR15615:SF108">
    <property type="entry name" value="PROTEIN CNPPD1"/>
    <property type="match status" value="1"/>
</dbReference>
<dbReference type="GO" id="GO:0000307">
    <property type="term" value="C:cyclin-dependent protein kinase holoenzyme complex"/>
    <property type="evidence" value="ECO:0007669"/>
    <property type="project" value="TreeGrafter"/>
</dbReference>
<dbReference type="AlphaFoldDB" id="A0A162Q3E2"/>
<dbReference type="OrthoDB" id="10250320at2759"/>
<gene>
    <name evidence="2" type="ORF">PHYBLDRAFT_139688</name>
</gene>
<dbReference type="Proteomes" id="UP000077315">
    <property type="component" value="Unassembled WGS sequence"/>
</dbReference>
<dbReference type="InterPro" id="IPR013922">
    <property type="entry name" value="Cyclin_PHO80-like"/>
</dbReference>
<reference evidence="3" key="1">
    <citation type="submission" date="2015-06" db="EMBL/GenBank/DDBJ databases">
        <title>Expansion of signal transduction pathways in fungi by whole-genome duplication.</title>
        <authorList>
            <consortium name="DOE Joint Genome Institute"/>
            <person name="Corrochano L.M."/>
            <person name="Kuo A."/>
            <person name="Marcet-Houben M."/>
            <person name="Polaino S."/>
            <person name="Salamov A."/>
            <person name="Villalobos J.M."/>
            <person name="Alvarez M.I."/>
            <person name="Avalos J."/>
            <person name="Benito E.P."/>
            <person name="Benoit I."/>
            <person name="Burger G."/>
            <person name="Camino L.P."/>
            <person name="Canovas D."/>
            <person name="Cerda-Olmedo E."/>
            <person name="Cheng J.-F."/>
            <person name="Dominguez A."/>
            <person name="Elias M."/>
            <person name="Eslava A.P."/>
            <person name="Glaser F."/>
            <person name="Grimwood J."/>
            <person name="Gutierrez G."/>
            <person name="Heitman J."/>
            <person name="Henrissat B."/>
            <person name="Iturriaga E.A."/>
            <person name="Lang B.F."/>
            <person name="Lavin J.L."/>
            <person name="Lee S."/>
            <person name="Li W."/>
            <person name="Lindquist E."/>
            <person name="Lopez-Garcia S."/>
            <person name="Luque E.M."/>
            <person name="Marcos A.T."/>
            <person name="Martin J."/>
            <person name="McCluskey K."/>
            <person name="Medina H.R."/>
            <person name="Miralles-Duran A."/>
            <person name="Miyazaki A."/>
            <person name="Munoz-Torres E."/>
            <person name="Oguiza J.A."/>
            <person name="Ohm R."/>
            <person name="Olmedo M."/>
            <person name="Orejas M."/>
            <person name="Ortiz-Castellanos L."/>
            <person name="Pisabarro A.G."/>
            <person name="Rodriguez-Romero J."/>
            <person name="Ruiz-Herrera J."/>
            <person name="Ruiz-Vazquez R."/>
            <person name="Sanz C."/>
            <person name="Schackwitz W."/>
            <person name="Schmutz J."/>
            <person name="Shahriari M."/>
            <person name="Shelest E."/>
            <person name="Silva-Franco F."/>
            <person name="Soanes D."/>
            <person name="Syed K."/>
            <person name="Tagua V.G."/>
            <person name="Talbot N.J."/>
            <person name="Thon M."/>
            <person name="De vries R.P."/>
            <person name="Wiebenga A."/>
            <person name="Yadav J.S."/>
            <person name="Braun E.L."/>
            <person name="Baker S."/>
            <person name="Garre V."/>
            <person name="Horwitz B."/>
            <person name="Torres-Martinez S."/>
            <person name="Idnurm A."/>
            <person name="Herrera-Estrella A."/>
            <person name="Gabaldon T."/>
            <person name="Grigoriev I.V."/>
        </authorList>
    </citation>
    <scope>NUCLEOTIDE SEQUENCE [LARGE SCALE GENOMIC DNA]</scope>
    <source>
        <strain evidence="3">NRRL 1555(-)</strain>
    </source>
</reference>
<dbReference type="Pfam" id="PF00134">
    <property type="entry name" value="Cyclin_N"/>
    <property type="match status" value="1"/>
</dbReference>
<name>A0A162Q3E2_PHYB8</name>
<accession>A0A162Q3E2</accession>
<feature type="domain" description="Cyclin N-terminal" evidence="1">
    <location>
        <begin position="38"/>
        <end position="147"/>
    </location>
</feature>
<dbReference type="VEuPathDB" id="FungiDB:PHYBLDRAFT_139688"/>
<dbReference type="InterPro" id="IPR006671">
    <property type="entry name" value="Cyclin_N"/>
</dbReference>
<proteinExistence type="predicted"/>
<dbReference type="GO" id="GO:0019901">
    <property type="term" value="F:protein kinase binding"/>
    <property type="evidence" value="ECO:0007669"/>
    <property type="project" value="InterPro"/>
</dbReference>
<dbReference type="CDD" id="cd20557">
    <property type="entry name" value="CYCLIN_ScPCL1-like"/>
    <property type="match status" value="1"/>
</dbReference>
<protein>
    <submittedName>
        <fullName evidence="2">Cyclin</fullName>
    </submittedName>
</protein>
<dbReference type="GO" id="GO:0016538">
    <property type="term" value="F:cyclin-dependent protein serine/threonine kinase regulator activity"/>
    <property type="evidence" value="ECO:0007669"/>
    <property type="project" value="TreeGrafter"/>
</dbReference>
<dbReference type="GeneID" id="28991174"/>
<dbReference type="Gene3D" id="1.10.472.10">
    <property type="entry name" value="Cyclin-like"/>
    <property type="match status" value="1"/>
</dbReference>
<evidence type="ECO:0000259" key="1">
    <source>
        <dbReference type="Pfam" id="PF00134"/>
    </source>
</evidence>
<dbReference type="STRING" id="763407.A0A162Q3E2"/>
<dbReference type="PANTHER" id="PTHR15615">
    <property type="match status" value="1"/>
</dbReference>
<evidence type="ECO:0000313" key="2">
    <source>
        <dbReference type="EMBL" id="OAD79656.1"/>
    </source>
</evidence>
<dbReference type="RefSeq" id="XP_018297696.1">
    <property type="nucleotide sequence ID" value="XM_018430268.1"/>
</dbReference>